<protein>
    <submittedName>
        <fullName evidence="1">Uncharacterized protein</fullName>
    </submittedName>
</protein>
<reference evidence="1 2" key="1">
    <citation type="journal article" date="2014" name="Genome Announc.">
        <title>Complete Genome of Rhodococcus pyridinivorans SB3094, a Methyl-Ethyl-Ketone-Degrading Bacterium Used for Bioaugmentation.</title>
        <authorList>
            <person name="Dueholm M.S."/>
            <person name="Albertsen M."/>
            <person name="D'Imperio S."/>
            <person name="Tale V.P."/>
            <person name="Lewis D."/>
            <person name="Nielsen P.H."/>
            <person name="Nielsen J.L."/>
        </authorList>
    </citation>
    <scope>NUCLEOTIDE SEQUENCE [LARGE SCALE GENOMIC DNA]</scope>
    <source>
        <strain evidence="2">SB3094</strain>
        <plasmid evidence="2">1</plasmid>
    </source>
</reference>
<organism evidence="1 2">
    <name type="scientific">Rhodococcus pyridinivorans SB3094</name>
    <dbReference type="NCBI Taxonomy" id="1435356"/>
    <lineage>
        <taxon>Bacteria</taxon>
        <taxon>Bacillati</taxon>
        <taxon>Actinomycetota</taxon>
        <taxon>Actinomycetes</taxon>
        <taxon>Mycobacteriales</taxon>
        <taxon>Nocardiaceae</taxon>
        <taxon>Rhodococcus</taxon>
    </lineage>
</organism>
<evidence type="ECO:0000313" key="1">
    <source>
        <dbReference type="EMBL" id="AHD24239.1"/>
    </source>
</evidence>
<sequence>MTLKSGVSAFGVGDDPFAQAQPVAAAVPGRDPGTRARGDGQRECGACAVRLGVEQVADSVFGGVVLGLGCFDGGDVRDGGGDDCIPFGVGERLRG</sequence>
<accession>V9XQA8</accession>
<dbReference type="HOGENOM" id="CLU_2370959_0_0_11"/>
<dbReference type="EMBL" id="CP006997">
    <property type="protein sequence ID" value="AHD24239.1"/>
    <property type="molecule type" value="Genomic_DNA"/>
</dbReference>
<evidence type="ECO:0000313" key="2">
    <source>
        <dbReference type="Proteomes" id="UP000018781"/>
    </source>
</evidence>
<geneLocation type="plasmid" evidence="2">
    <name>1</name>
</geneLocation>
<dbReference type="KEGG" id="rpy:Y013_24910"/>
<proteinExistence type="predicted"/>
<dbReference type="Proteomes" id="UP000018781">
    <property type="component" value="Plasmid unnamed"/>
</dbReference>
<name>V9XQA8_9NOCA</name>
<keyword evidence="1" id="KW-0614">Plasmid</keyword>
<gene>
    <name evidence="1" type="ORF">Y013_24910</name>
</gene>
<dbReference type="AlphaFoldDB" id="V9XQA8"/>